<dbReference type="EMBL" id="CP101527">
    <property type="protein sequence ID" value="UZW76439.1"/>
    <property type="molecule type" value="Genomic_DNA"/>
</dbReference>
<dbReference type="RefSeq" id="WP_251811818.1">
    <property type="nucleotide sequence ID" value="NZ_CP101527.1"/>
</dbReference>
<proteinExistence type="predicted"/>
<dbReference type="KEGG" id="asem:NNL22_07575"/>
<sequence length="177" mass="19874">MSLDAQSLKEQVIKPTLNYLNERNQATVDLLLGTAAVETQLRPLGIYSRVDEICGIGLYSITQQQHLDIWDNFLAFDPELASQIRGLASQRSFLTNPHEELNTNLAYATAIAWCIYKRARCLLSGSDVNDLASCWSRYFRHQDSTKSLALFCDSYNELVLLKPVKAAHQKHQAADAA</sequence>
<dbReference type="AlphaFoldDB" id="A0A9E8HVC0"/>
<name>A0A9E8HVC0_9ALTE</name>
<reference evidence="1" key="1">
    <citation type="submission" date="2022-07" db="EMBL/GenBank/DDBJ databases">
        <title>Alkalimarinus sp. nov., isolated from gut of a Alitta virens.</title>
        <authorList>
            <person name="Yang A.I."/>
            <person name="Shin N.-R."/>
        </authorList>
    </citation>
    <scope>NUCLEOTIDE SEQUENCE</scope>
    <source>
        <strain evidence="1">FA028</strain>
    </source>
</reference>
<gene>
    <name evidence="1" type="ORF">NNL22_07575</name>
</gene>
<accession>A0A9E8HVC0</accession>
<dbReference type="Proteomes" id="UP001164472">
    <property type="component" value="Chromosome"/>
</dbReference>
<protein>
    <submittedName>
        <fullName evidence="1">Uncharacterized protein</fullName>
    </submittedName>
</protein>
<evidence type="ECO:0000313" key="1">
    <source>
        <dbReference type="EMBL" id="UZW76439.1"/>
    </source>
</evidence>
<keyword evidence="2" id="KW-1185">Reference proteome</keyword>
<organism evidence="1 2">
    <name type="scientific">Alkalimarinus sediminis</name>
    <dbReference type="NCBI Taxonomy" id="1632866"/>
    <lineage>
        <taxon>Bacteria</taxon>
        <taxon>Pseudomonadati</taxon>
        <taxon>Pseudomonadota</taxon>
        <taxon>Gammaproteobacteria</taxon>
        <taxon>Alteromonadales</taxon>
        <taxon>Alteromonadaceae</taxon>
        <taxon>Alkalimarinus</taxon>
    </lineage>
</organism>
<evidence type="ECO:0000313" key="2">
    <source>
        <dbReference type="Proteomes" id="UP001164472"/>
    </source>
</evidence>